<gene>
    <name evidence="1" type="ORF">LCGC14_2735810</name>
</gene>
<organism evidence="1">
    <name type="scientific">marine sediment metagenome</name>
    <dbReference type="NCBI Taxonomy" id="412755"/>
    <lineage>
        <taxon>unclassified sequences</taxon>
        <taxon>metagenomes</taxon>
        <taxon>ecological metagenomes</taxon>
    </lineage>
</organism>
<comment type="caution">
    <text evidence="1">The sequence shown here is derived from an EMBL/GenBank/DDBJ whole genome shotgun (WGS) entry which is preliminary data.</text>
</comment>
<dbReference type="AlphaFoldDB" id="A0A0F8Z5V1"/>
<evidence type="ECO:0000313" key="1">
    <source>
        <dbReference type="EMBL" id="KKK89167.1"/>
    </source>
</evidence>
<protein>
    <submittedName>
        <fullName evidence="1">Uncharacterized protein</fullName>
    </submittedName>
</protein>
<reference evidence="1" key="1">
    <citation type="journal article" date="2015" name="Nature">
        <title>Complex archaea that bridge the gap between prokaryotes and eukaryotes.</title>
        <authorList>
            <person name="Spang A."/>
            <person name="Saw J.H."/>
            <person name="Jorgensen S.L."/>
            <person name="Zaremba-Niedzwiedzka K."/>
            <person name="Martijn J."/>
            <person name="Lind A.E."/>
            <person name="van Eijk R."/>
            <person name="Schleper C."/>
            <person name="Guy L."/>
            <person name="Ettema T.J."/>
        </authorList>
    </citation>
    <scope>NUCLEOTIDE SEQUENCE</scope>
</reference>
<proteinExistence type="predicted"/>
<sequence>MKNETALALVHALLALRYEIRAHQRRLVEDAQDANYNEMRSGQEATEAESLVAQG</sequence>
<dbReference type="EMBL" id="LAZR01049639">
    <property type="protein sequence ID" value="KKK89167.1"/>
    <property type="molecule type" value="Genomic_DNA"/>
</dbReference>
<name>A0A0F8Z5V1_9ZZZZ</name>
<accession>A0A0F8Z5V1</accession>